<keyword evidence="1" id="KW-0880">Kelch repeat</keyword>
<comment type="caution">
    <text evidence="5">The sequence shown here is derived from an EMBL/GenBank/DDBJ whole genome shotgun (WGS) entry which is preliminary data.</text>
</comment>
<dbReference type="Pfam" id="PF24681">
    <property type="entry name" value="Kelch_KLHDC2_KLHL20_DRC7"/>
    <property type="match status" value="1"/>
</dbReference>
<organism evidence="5 6">
    <name type="scientific">Rhizopus oryzae</name>
    <name type="common">Mucormycosis agent</name>
    <name type="synonym">Rhizopus arrhizus var. delemar</name>
    <dbReference type="NCBI Taxonomy" id="64495"/>
    <lineage>
        <taxon>Eukaryota</taxon>
        <taxon>Fungi</taxon>
        <taxon>Fungi incertae sedis</taxon>
        <taxon>Mucoromycota</taxon>
        <taxon>Mucoromycotina</taxon>
        <taxon>Mucoromycetes</taxon>
        <taxon>Mucorales</taxon>
        <taxon>Mucorineae</taxon>
        <taxon>Rhizopodaceae</taxon>
        <taxon>Rhizopus</taxon>
    </lineage>
</organism>
<feature type="compositionally biased region" description="Basic and acidic residues" evidence="3">
    <location>
        <begin position="511"/>
        <end position="540"/>
    </location>
</feature>
<dbReference type="InterPro" id="IPR015915">
    <property type="entry name" value="Kelch-typ_b-propeller"/>
</dbReference>
<dbReference type="Proteomes" id="UP000716291">
    <property type="component" value="Unassembled WGS sequence"/>
</dbReference>
<feature type="region of interest" description="Disordered" evidence="3">
    <location>
        <begin position="455"/>
        <end position="548"/>
    </location>
</feature>
<evidence type="ECO:0008006" key="7">
    <source>
        <dbReference type="Google" id="ProtNLM"/>
    </source>
</evidence>
<dbReference type="SUPFAM" id="SSF117281">
    <property type="entry name" value="Kelch motif"/>
    <property type="match status" value="2"/>
</dbReference>
<feature type="compositionally biased region" description="Low complexity" evidence="3">
    <location>
        <begin position="458"/>
        <end position="470"/>
    </location>
</feature>
<keyword evidence="6" id="KW-1185">Reference proteome</keyword>
<dbReference type="Gene3D" id="2.120.10.80">
    <property type="entry name" value="Kelch-type beta propeller"/>
    <property type="match status" value="2"/>
</dbReference>
<keyword evidence="4" id="KW-0472">Membrane</keyword>
<dbReference type="PANTHER" id="PTHR46093:SF18">
    <property type="entry name" value="FIBRONECTIN TYPE-III DOMAIN-CONTAINING PROTEIN"/>
    <property type="match status" value="1"/>
</dbReference>
<evidence type="ECO:0000256" key="2">
    <source>
        <dbReference type="ARBA" id="ARBA00022737"/>
    </source>
</evidence>
<dbReference type="EMBL" id="JAANQT010000468">
    <property type="protein sequence ID" value="KAG1310746.1"/>
    <property type="molecule type" value="Genomic_DNA"/>
</dbReference>
<evidence type="ECO:0000256" key="3">
    <source>
        <dbReference type="SAM" id="MobiDB-lite"/>
    </source>
</evidence>
<keyword evidence="4" id="KW-1133">Transmembrane helix</keyword>
<evidence type="ECO:0000313" key="5">
    <source>
        <dbReference type="EMBL" id="KAG1310746.1"/>
    </source>
</evidence>
<gene>
    <name evidence="5" type="ORF">G6F64_004328</name>
</gene>
<reference evidence="5" key="1">
    <citation type="journal article" date="2020" name="Microb. Genom.">
        <title>Genetic diversity of clinical and environmental Mucorales isolates obtained from an investigation of mucormycosis cases among solid organ transplant recipients.</title>
        <authorList>
            <person name="Nguyen M.H."/>
            <person name="Kaul D."/>
            <person name="Muto C."/>
            <person name="Cheng S.J."/>
            <person name="Richter R.A."/>
            <person name="Bruno V.M."/>
            <person name="Liu G."/>
            <person name="Beyhan S."/>
            <person name="Sundermann A.J."/>
            <person name="Mounaud S."/>
            <person name="Pasculle A.W."/>
            <person name="Nierman W.C."/>
            <person name="Driscoll E."/>
            <person name="Cumbie R."/>
            <person name="Clancy C.J."/>
            <person name="Dupont C.L."/>
        </authorList>
    </citation>
    <scope>NUCLEOTIDE SEQUENCE</scope>
    <source>
        <strain evidence="5">GL11</strain>
    </source>
</reference>
<evidence type="ECO:0000256" key="1">
    <source>
        <dbReference type="ARBA" id="ARBA00022441"/>
    </source>
</evidence>
<proteinExistence type="predicted"/>
<keyword evidence="4" id="KW-0812">Transmembrane</keyword>
<protein>
    <recommendedName>
        <fullName evidence="7">Galactose oxidase</fullName>
    </recommendedName>
</protein>
<keyword evidence="2" id="KW-0677">Repeat</keyword>
<feature type="compositionally biased region" description="Polar residues" evidence="3">
    <location>
        <begin position="471"/>
        <end position="504"/>
    </location>
</feature>
<dbReference type="OrthoDB" id="432528at2759"/>
<evidence type="ECO:0000256" key="4">
    <source>
        <dbReference type="SAM" id="Phobius"/>
    </source>
</evidence>
<dbReference type="AlphaFoldDB" id="A0A9P7BU47"/>
<feature type="transmembrane region" description="Helical" evidence="4">
    <location>
        <begin position="422"/>
        <end position="446"/>
    </location>
</feature>
<sequence>MLRKPPTAVTLTATDVESFKKLLAPKQELDKIVEQEKDDIFHGAPLIKEHEIKSRLECYAAIGRFGHSAILLNDSIYFYGGDGAINVSDNGTHYLSDLAILPLHSSFSLTNPPWSPASGPQASLGGPSVHAHIAFMGGLNGGNMIIMGGVMPNQMVLDEEPKAYSYDIDLGRWNSFTLPKGNRLNRQGAGCTATENGLTFIWGGKRTARVPSRITNIPANIYRFDSVHSENSSFLPLAINPPSRYGHTQTLVDGYKIVILGGFDGQTGDAISLADIWIFDTRIFNWTQVSAELDRDGIPANRSSHSQVLMPDGYSILIYGGYDGYHVYNDVAVLDTHTWKWTVKNTNAAVQGRADHTATLIGTNMVVAFGFTAVSNTLTVMSDIEVLDINTWSWTSVYTPASLIDEISEKKPRDDAGSSPSIAIIAGAVTGGVVVFILVLVAFYLLNLHQRNKRHSRTTSTTSFQTTSTSKYNTNPINDSSKPTRSDTIGTSTTLVANDSSSPATLLPSPWKEKSEWSHSQRILYKPDDKDTKVEDSTHVEDEDQDEDKFDRQEFILLSFETCPEVVEIEQN</sequence>
<evidence type="ECO:0000313" key="6">
    <source>
        <dbReference type="Proteomes" id="UP000716291"/>
    </source>
</evidence>
<accession>A0A9P7BU47</accession>
<name>A0A9P7BU47_RHIOR</name>
<dbReference type="PANTHER" id="PTHR46093">
    <property type="entry name" value="ACYL-COA-BINDING DOMAIN-CONTAINING PROTEIN 5"/>
    <property type="match status" value="1"/>
</dbReference>